<evidence type="ECO:0000256" key="1">
    <source>
        <dbReference type="ARBA" id="ARBA00022729"/>
    </source>
</evidence>
<dbReference type="InterPro" id="IPR011250">
    <property type="entry name" value="OMP/PagP_B-barrel"/>
</dbReference>
<accession>A0A1G7UZ24</accession>
<gene>
    <name evidence="4" type="ORF">SAMN04487901_10517</name>
</gene>
<reference evidence="5" key="1">
    <citation type="submission" date="2016-10" db="EMBL/GenBank/DDBJ databases">
        <authorList>
            <person name="Varghese N."/>
            <person name="Submissions S."/>
        </authorList>
    </citation>
    <scope>NUCLEOTIDE SEQUENCE [LARGE SCALE GENOMIC DNA]</scope>
    <source>
        <strain evidence="5">BP1-148</strain>
    </source>
</reference>
<dbReference type="STRING" id="645274.SAMN04487901_10517"/>
<keyword evidence="1 2" id="KW-0732">Signal</keyword>
<dbReference type="Gene3D" id="2.40.160.20">
    <property type="match status" value="1"/>
</dbReference>
<protein>
    <submittedName>
        <fullName evidence="4">Outer membrane protein beta-barrel domain-containing protein</fullName>
    </submittedName>
</protein>
<evidence type="ECO:0000256" key="2">
    <source>
        <dbReference type="SAM" id="SignalP"/>
    </source>
</evidence>
<sequence length="183" mass="19712">MKKILMSIVALFATVTMSAQVYVGGSFGFASYDDSNKSHTAFKFIPEIGYNLDEDIAIGVALGYTQGSTAAAWLLTNPNEDLKTFSIAPYLRYSFAKFGPVTVFADGSFEYAHADNDGVKANAFGLGIQPGIAVSLNEKFSFVSHIGRLGYTQSKLDVSGAKAQSTFGLDLDNALTFGLYYNF</sequence>
<dbReference type="Proteomes" id="UP000198779">
    <property type="component" value="Unassembled WGS sequence"/>
</dbReference>
<evidence type="ECO:0000259" key="3">
    <source>
        <dbReference type="Pfam" id="PF13505"/>
    </source>
</evidence>
<evidence type="ECO:0000313" key="4">
    <source>
        <dbReference type="EMBL" id="SDG52541.1"/>
    </source>
</evidence>
<dbReference type="Pfam" id="PF13505">
    <property type="entry name" value="OMP_b-brl"/>
    <property type="match status" value="1"/>
</dbReference>
<dbReference type="RefSeq" id="WP_091815966.1">
    <property type="nucleotide sequence ID" value="NZ_FNCQ01000005.1"/>
</dbReference>
<feature type="chain" id="PRO_5011529061" evidence="2">
    <location>
        <begin position="22"/>
        <end position="183"/>
    </location>
</feature>
<dbReference type="AlphaFoldDB" id="A0A1G7UZ24"/>
<feature type="domain" description="Outer membrane protein beta-barrel" evidence="3">
    <location>
        <begin position="18"/>
        <end position="183"/>
    </location>
</feature>
<dbReference type="SUPFAM" id="SSF56925">
    <property type="entry name" value="OMPA-like"/>
    <property type="match status" value="1"/>
</dbReference>
<keyword evidence="5" id="KW-1185">Reference proteome</keyword>
<name>A0A1G7UZ24_9BACT</name>
<organism evidence="4 5">
    <name type="scientific">Prevotella communis</name>
    <dbReference type="NCBI Taxonomy" id="2913614"/>
    <lineage>
        <taxon>Bacteria</taxon>
        <taxon>Pseudomonadati</taxon>
        <taxon>Bacteroidota</taxon>
        <taxon>Bacteroidia</taxon>
        <taxon>Bacteroidales</taxon>
        <taxon>Prevotellaceae</taxon>
        <taxon>Prevotella</taxon>
    </lineage>
</organism>
<dbReference type="InterPro" id="IPR027385">
    <property type="entry name" value="Beta-barrel_OMP"/>
</dbReference>
<evidence type="ECO:0000313" key="5">
    <source>
        <dbReference type="Proteomes" id="UP000198779"/>
    </source>
</evidence>
<proteinExistence type="predicted"/>
<dbReference type="EMBL" id="FNCQ01000005">
    <property type="protein sequence ID" value="SDG52541.1"/>
    <property type="molecule type" value="Genomic_DNA"/>
</dbReference>
<feature type="signal peptide" evidence="2">
    <location>
        <begin position="1"/>
        <end position="21"/>
    </location>
</feature>